<dbReference type="EMBL" id="BOPF01000024">
    <property type="protein sequence ID" value="GIJ49109.1"/>
    <property type="molecule type" value="Genomic_DNA"/>
</dbReference>
<dbReference type="Pfam" id="PF01471">
    <property type="entry name" value="PG_binding_1"/>
    <property type="match status" value="1"/>
</dbReference>
<gene>
    <name evidence="4" type="ORF">Val02_59950</name>
</gene>
<evidence type="ECO:0000256" key="1">
    <source>
        <dbReference type="SAM" id="MobiDB-lite"/>
    </source>
</evidence>
<dbReference type="InterPro" id="IPR036365">
    <property type="entry name" value="PGBD-like_sf"/>
</dbReference>
<evidence type="ECO:0000259" key="3">
    <source>
        <dbReference type="Pfam" id="PF01471"/>
    </source>
</evidence>
<comment type="caution">
    <text evidence="4">The sequence shown here is derived from an EMBL/GenBank/DDBJ whole genome shotgun (WGS) entry which is preliminary data.</text>
</comment>
<dbReference type="AlphaFoldDB" id="A0A8J3YP31"/>
<name>A0A8J3YP31_9ACTN</name>
<sequence>MSVARRVSFALVAAAVVGGAAAAAFGVGGGSADPGERPSAAQTTTVTRRTLVDQTKVPAKVAYGNAAPVVSQAAGTVTWLPAPGTVVSRGQPLLRADDQPVVLLYGALPMYRQLTAGAKGEDVKQFAQNLKALGYSGFPVGTEYTEATATAVKRWQKALKRTETGSVEVADVIYAETELRVAAQSVRVGAKAAGAVLTATGTGRVVMADVPRPDERLAKPRNAVTVILPDGKELAGEVSTVGTGAEPSTVEGQQPPQNQGGGETIPIVVTVKDQGALPADPDARVTVKYVAETRADVLTVPVQALLALGDGGFGLELRDGGTRRVVPVRTGLFADGQVEVTGDGIAEGVTVGVAA</sequence>
<feature type="chain" id="PRO_5035214648" evidence="2">
    <location>
        <begin position="23"/>
        <end position="355"/>
    </location>
</feature>
<reference evidence="4" key="1">
    <citation type="submission" date="2021-01" db="EMBL/GenBank/DDBJ databases">
        <title>Whole genome shotgun sequence of Virgisporangium aliadipatigenens NBRC 105644.</title>
        <authorList>
            <person name="Komaki H."/>
            <person name="Tamura T."/>
        </authorList>
    </citation>
    <scope>NUCLEOTIDE SEQUENCE</scope>
    <source>
        <strain evidence="4">NBRC 105644</strain>
    </source>
</reference>
<organism evidence="4 5">
    <name type="scientific">Virgisporangium aliadipatigenens</name>
    <dbReference type="NCBI Taxonomy" id="741659"/>
    <lineage>
        <taxon>Bacteria</taxon>
        <taxon>Bacillati</taxon>
        <taxon>Actinomycetota</taxon>
        <taxon>Actinomycetes</taxon>
        <taxon>Micromonosporales</taxon>
        <taxon>Micromonosporaceae</taxon>
        <taxon>Virgisporangium</taxon>
    </lineage>
</organism>
<dbReference type="SUPFAM" id="SSF47090">
    <property type="entry name" value="PGBD-like"/>
    <property type="match status" value="1"/>
</dbReference>
<evidence type="ECO:0000313" key="4">
    <source>
        <dbReference type="EMBL" id="GIJ49109.1"/>
    </source>
</evidence>
<evidence type="ECO:0000313" key="5">
    <source>
        <dbReference type="Proteomes" id="UP000619260"/>
    </source>
</evidence>
<dbReference type="RefSeq" id="WP_203902574.1">
    <property type="nucleotide sequence ID" value="NZ_BOPF01000024.1"/>
</dbReference>
<proteinExistence type="predicted"/>
<feature type="signal peptide" evidence="2">
    <location>
        <begin position="1"/>
        <end position="22"/>
    </location>
</feature>
<protein>
    <submittedName>
        <fullName evidence="4">Peptidoglycan-binding protein</fullName>
    </submittedName>
</protein>
<feature type="region of interest" description="Disordered" evidence="1">
    <location>
        <begin position="241"/>
        <end position="261"/>
    </location>
</feature>
<dbReference type="InterPro" id="IPR036366">
    <property type="entry name" value="PGBDSf"/>
</dbReference>
<keyword evidence="2" id="KW-0732">Signal</keyword>
<dbReference type="Gene3D" id="1.10.101.10">
    <property type="entry name" value="PGBD-like superfamily/PGBD"/>
    <property type="match status" value="1"/>
</dbReference>
<accession>A0A8J3YP31</accession>
<keyword evidence="5" id="KW-1185">Reference proteome</keyword>
<dbReference type="Proteomes" id="UP000619260">
    <property type="component" value="Unassembled WGS sequence"/>
</dbReference>
<dbReference type="Gene3D" id="2.40.420.20">
    <property type="match status" value="1"/>
</dbReference>
<feature type="domain" description="Peptidoglycan binding-like" evidence="3">
    <location>
        <begin position="120"/>
        <end position="167"/>
    </location>
</feature>
<evidence type="ECO:0000256" key="2">
    <source>
        <dbReference type="SAM" id="SignalP"/>
    </source>
</evidence>
<dbReference type="InterPro" id="IPR002477">
    <property type="entry name" value="Peptidoglycan-bd-like"/>
</dbReference>